<dbReference type="Pfam" id="PF17926">
    <property type="entry name" value="TetR_C_21"/>
    <property type="match status" value="1"/>
</dbReference>
<evidence type="ECO:0000313" key="4">
    <source>
        <dbReference type="EMBL" id="MBB5835257.1"/>
    </source>
</evidence>
<reference evidence="4 5" key="1">
    <citation type="submission" date="2020-08" db="EMBL/GenBank/DDBJ databases">
        <title>Sequencing the genomes of 1000 actinobacteria strains.</title>
        <authorList>
            <person name="Klenk H.-P."/>
        </authorList>
    </citation>
    <scope>NUCLEOTIDE SEQUENCE [LARGE SCALE GENOMIC DNA]</scope>
    <source>
        <strain evidence="4 5">DSM 28967</strain>
    </source>
</reference>
<dbReference type="PANTHER" id="PTHR30328">
    <property type="entry name" value="TRANSCRIPTIONAL REPRESSOR"/>
    <property type="match status" value="1"/>
</dbReference>
<evidence type="ECO:0000256" key="2">
    <source>
        <dbReference type="PROSITE-ProRule" id="PRU00335"/>
    </source>
</evidence>
<sequence>MDGRTLNAERSKAALLDAALTEFADRGLAGARVIEIARRAGVNKQLISYHFGGKQGLYDAVIRGWQEQEQTFRAESVSLADLAVRYLEAVTADPRWAKLTARAMLDADETQAPGPEPEDDPDLEDLRRRQARGELAPDLDPEAVMLAITGMTAAPFLYGHLPDGYADQLRRIVGRLTT</sequence>
<dbReference type="InterPro" id="IPR050109">
    <property type="entry name" value="HTH-type_TetR-like_transc_reg"/>
</dbReference>
<name>A0A7W9J539_9ACTN</name>
<dbReference type="InterPro" id="IPR041467">
    <property type="entry name" value="Sco4008_C"/>
</dbReference>
<dbReference type="Pfam" id="PF00440">
    <property type="entry name" value="TetR_N"/>
    <property type="match status" value="1"/>
</dbReference>
<dbReference type="GO" id="GO:0006355">
    <property type="term" value="P:regulation of DNA-templated transcription"/>
    <property type="evidence" value="ECO:0007669"/>
    <property type="project" value="UniProtKB-ARBA"/>
</dbReference>
<dbReference type="Gene3D" id="1.10.357.10">
    <property type="entry name" value="Tetracycline Repressor, domain 2"/>
    <property type="match status" value="1"/>
</dbReference>
<evidence type="ECO:0000313" key="5">
    <source>
        <dbReference type="Proteomes" id="UP000549971"/>
    </source>
</evidence>
<dbReference type="SUPFAM" id="SSF48498">
    <property type="entry name" value="Tetracyclin repressor-like, C-terminal domain"/>
    <property type="match status" value="1"/>
</dbReference>
<keyword evidence="1 2" id="KW-0238">DNA-binding</keyword>
<feature type="DNA-binding region" description="H-T-H motif" evidence="2">
    <location>
        <begin position="32"/>
        <end position="51"/>
    </location>
</feature>
<dbReference type="GO" id="GO:0003677">
    <property type="term" value="F:DNA binding"/>
    <property type="evidence" value="ECO:0007669"/>
    <property type="project" value="UniProtKB-UniRule"/>
</dbReference>
<dbReference type="EMBL" id="JACHMY010000001">
    <property type="protein sequence ID" value="MBB5835257.1"/>
    <property type="molecule type" value="Genomic_DNA"/>
</dbReference>
<accession>A0A7W9J539</accession>
<organism evidence="4 5">
    <name type="scientific">Kribbella italica</name>
    <dbReference type="NCBI Taxonomy" id="1540520"/>
    <lineage>
        <taxon>Bacteria</taxon>
        <taxon>Bacillati</taxon>
        <taxon>Actinomycetota</taxon>
        <taxon>Actinomycetes</taxon>
        <taxon>Propionibacteriales</taxon>
        <taxon>Kribbellaceae</taxon>
        <taxon>Kribbella</taxon>
    </lineage>
</organism>
<dbReference type="InterPro" id="IPR036271">
    <property type="entry name" value="Tet_transcr_reg_TetR-rel_C_sf"/>
</dbReference>
<dbReference type="PRINTS" id="PR00455">
    <property type="entry name" value="HTHTETR"/>
</dbReference>
<keyword evidence="5" id="KW-1185">Reference proteome</keyword>
<dbReference type="PROSITE" id="PS50977">
    <property type="entry name" value="HTH_TETR_2"/>
    <property type="match status" value="1"/>
</dbReference>
<comment type="caution">
    <text evidence="4">The sequence shown here is derived from an EMBL/GenBank/DDBJ whole genome shotgun (WGS) entry which is preliminary data.</text>
</comment>
<dbReference type="AlphaFoldDB" id="A0A7W9J539"/>
<dbReference type="InterPro" id="IPR009057">
    <property type="entry name" value="Homeodomain-like_sf"/>
</dbReference>
<dbReference type="SUPFAM" id="SSF46689">
    <property type="entry name" value="Homeodomain-like"/>
    <property type="match status" value="1"/>
</dbReference>
<protein>
    <submittedName>
        <fullName evidence="4">AcrR family transcriptional regulator</fullName>
    </submittedName>
</protein>
<gene>
    <name evidence="4" type="ORF">HDA39_001991</name>
</gene>
<evidence type="ECO:0000256" key="1">
    <source>
        <dbReference type="ARBA" id="ARBA00023125"/>
    </source>
</evidence>
<feature type="domain" description="HTH tetR-type" evidence="3">
    <location>
        <begin position="9"/>
        <end position="69"/>
    </location>
</feature>
<dbReference type="Proteomes" id="UP000549971">
    <property type="component" value="Unassembled WGS sequence"/>
</dbReference>
<dbReference type="InterPro" id="IPR001647">
    <property type="entry name" value="HTH_TetR"/>
</dbReference>
<dbReference type="RefSeq" id="WP_184794930.1">
    <property type="nucleotide sequence ID" value="NZ_JACHMY010000001.1"/>
</dbReference>
<evidence type="ECO:0000259" key="3">
    <source>
        <dbReference type="PROSITE" id="PS50977"/>
    </source>
</evidence>
<dbReference type="PANTHER" id="PTHR30328:SF54">
    <property type="entry name" value="HTH-TYPE TRANSCRIPTIONAL REPRESSOR SCO4008"/>
    <property type="match status" value="1"/>
</dbReference>
<proteinExistence type="predicted"/>